<dbReference type="AlphaFoldDB" id="A0A2A4XK21"/>
<evidence type="ECO:0000256" key="3">
    <source>
        <dbReference type="ARBA" id="ARBA00023274"/>
    </source>
</evidence>
<dbReference type="NCBIfam" id="TIGR01071">
    <property type="entry name" value="rplO_bact"/>
    <property type="match status" value="1"/>
</dbReference>
<dbReference type="InterPro" id="IPR005749">
    <property type="entry name" value="Ribosomal_uL15_bac-type"/>
</dbReference>
<evidence type="ECO:0000256" key="2">
    <source>
        <dbReference type="ARBA" id="ARBA00022980"/>
    </source>
</evidence>
<evidence type="ECO:0000256" key="6">
    <source>
        <dbReference type="SAM" id="MobiDB-lite"/>
    </source>
</evidence>
<accession>A0A2A4XK21</accession>
<comment type="function">
    <text evidence="4">Binds to the 23S rRNA.</text>
</comment>
<dbReference type="SUPFAM" id="SSF52080">
    <property type="entry name" value="Ribosomal proteins L15p and L18e"/>
    <property type="match status" value="1"/>
</dbReference>
<evidence type="ECO:0000256" key="5">
    <source>
        <dbReference type="RuleBase" id="RU003888"/>
    </source>
</evidence>
<dbReference type="PROSITE" id="PS00475">
    <property type="entry name" value="RIBOSOMAL_L15"/>
    <property type="match status" value="1"/>
</dbReference>
<dbReference type="EMBL" id="NVUL01000001">
    <property type="protein sequence ID" value="PCI82447.1"/>
    <property type="molecule type" value="Genomic_DNA"/>
</dbReference>
<dbReference type="GO" id="GO:0003735">
    <property type="term" value="F:structural constituent of ribosome"/>
    <property type="evidence" value="ECO:0007669"/>
    <property type="project" value="InterPro"/>
</dbReference>
<dbReference type="InterPro" id="IPR021131">
    <property type="entry name" value="Ribosomal_uL15/eL18"/>
</dbReference>
<proteinExistence type="inferred from homology"/>
<dbReference type="PANTHER" id="PTHR12934">
    <property type="entry name" value="50S RIBOSOMAL PROTEIN L15"/>
    <property type="match status" value="1"/>
</dbReference>
<keyword evidence="3 4" id="KW-0687">Ribonucleoprotein</keyword>
<feature type="region of interest" description="Disordered" evidence="6">
    <location>
        <begin position="155"/>
        <end position="182"/>
    </location>
</feature>
<dbReference type="InterPro" id="IPR030878">
    <property type="entry name" value="Ribosomal_uL15"/>
</dbReference>
<comment type="similarity">
    <text evidence="1 4 5">Belongs to the universal ribosomal protein uL15 family.</text>
</comment>
<evidence type="ECO:0000313" key="9">
    <source>
        <dbReference type="Proteomes" id="UP000218767"/>
    </source>
</evidence>
<feature type="compositionally biased region" description="Basic and acidic residues" evidence="6">
    <location>
        <begin position="172"/>
        <end position="182"/>
    </location>
</feature>
<dbReference type="GO" id="GO:0019843">
    <property type="term" value="F:rRNA binding"/>
    <property type="evidence" value="ECO:0007669"/>
    <property type="project" value="UniProtKB-UniRule"/>
</dbReference>
<gene>
    <name evidence="4" type="primary">rplO</name>
    <name evidence="8" type="ORF">COB20_00240</name>
</gene>
<comment type="caution">
    <text evidence="8">The sequence shown here is derived from an EMBL/GenBank/DDBJ whole genome shotgun (WGS) entry which is preliminary data.</text>
</comment>
<sequence length="182" mass="18860">MELNTLSPAPGSHKAKKRVGRGIGSGSGKTAGSGHKGQKSRTGGTVRPGFEGGQMPLQMRLPKYGFSSRIGRVSAEVRTSELNKLDADVVTIEVLRKANLITAGIKRAKVMLSGDVTKAVTLEGIGATKGARAAIEAAGGKVIDIEVPVKVKKLAKKADKPAKAAKKKPAKAKKDDAPAAEE</sequence>
<feature type="region of interest" description="Disordered" evidence="6">
    <location>
        <begin position="1"/>
        <end position="54"/>
    </location>
</feature>
<evidence type="ECO:0000256" key="4">
    <source>
        <dbReference type="HAMAP-Rule" id="MF_01341"/>
    </source>
</evidence>
<evidence type="ECO:0000313" key="8">
    <source>
        <dbReference type="EMBL" id="PCI82447.1"/>
    </source>
</evidence>
<keyword evidence="4" id="KW-0699">rRNA-binding</keyword>
<evidence type="ECO:0000256" key="1">
    <source>
        <dbReference type="ARBA" id="ARBA00007320"/>
    </source>
</evidence>
<dbReference type="HAMAP" id="MF_01341">
    <property type="entry name" value="Ribosomal_uL15"/>
    <property type="match status" value="1"/>
</dbReference>
<dbReference type="Pfam" id="PF00828">
    <property type="entry name" value="Ribosomal_L27A"/>
    <property type="match status" value="1"/>
</dbReference>
<dbReference type="Proteomes" id="UP000218767">
    <property type="component" value="Unassembled WGS sequence"/>
</dbReference>
<organism evidence="8 9">
    <name type="scientific">SAR86 cluster bacterium</name>
    <dbReference type="NCBI Taxonomy" id="2030880"/>
    <lineage>
        <taxon>Bacteria</taxon>
        <taxon>Pseudomonadati</taxon>
        <taxon>Pseudomonadota</taxon>
        <taxon>Gammaproteobacteria</taxon>
        <taxon>SAR86 cluster</taxon>
    </lineage>
</organism>
<dbReference type="InterPro" id="IPR001196">
    <property type="entry name" value="Ribosomal_uL15_CS"/>
</dbReference>
<dbReference type="Gene3D" id="3.100.10.10">
    <property type="match status" value="1"/>
</dbReference>
<dbReference type="InterPro" id="IPR036227">
    <property type="entry name" value="Ribosomal_uL15/eL18_sf"/>
</dbReference>
<feature type="domain" description="Large ribosomal subunit protein uL15/eL18" evidence="7">
    <location>
        <begin position="84"/>
        <end position="143"/>
    </location>
</feature>
<dbReference type="PANTHER" id="PTHR12934:SF11">
    <property type="entry name" value="LARGE RIBOSOMAL SUBUNIT PROTEIN UL15M"/>
    <property type="match status" value="1"/>
</dbReference>
<reference evidence="9" key="1">
    <citation type="submission" date="2017-08" db="EMBL/GenBank/DDBJ databases">
        <title>A dynamic microbial community with high functional redundancy inhabits the cold, oxic subseafloor aquifer.</title>
        <authorList>
            <person name="Tully B.J."/>
            <person name="Wheat C.G."/>
            <person name="Glazer B.T."/>
            <person name="Huber J.A."/>
        </authorList>
    </citation>
    <scope>NUCLEOTIDE SEQUENCE [LARGE SCALE GENOMIC DNA]</scope>
</reference>
<name>A0A2A4XK21_9GAMM</name>
<dbReference type="GO" id="GO:0006412">
    <property type="term" value="P:translation"/>
    <property type="evidence" value="ECO:0007669"/>
    <property type="project" value="UniProtKB-UniRule"/>
</dbReference>
<keyword evidence="4" id="KW-0694">RNA-binding</keyword>
<dbReference type="GO" id="GO:0022625">
    <property type="term" value="C:cytosolic large ribosomal subunit"/>
    <property type="evidence" value="ECO:0007669"/>
    <property type="project" value="TreeGrafter"/>
</dbReference>
<feature type="compositionally biased region" description="Gly residues" evidence="6">
    <location>
        <begin position="21"/>
        <end position="35"/>
    </location>
</feature>
<keyword evidence="2 4" id="KW-0689">Ribosomal protein</keyword>
<comment type="subunit">
    <text evidence="4">Part of the 50S ribosomal subunit.</text>
</comment>
<protein>
    <recommendedName>
        <fullName evidence="4">Large ribosomal subunit protein uL15</fullName>
    </recommendedName>
</protein>
<evidence type="ECO:0000259" key="7">
    <source>
        <dbReference type="Pfam" id="PF00828"/>
    </source>
</evidence>